<gene>
    <name evidence="1" type="ORF">DGAL_LOCUS653</name>
</gene>
<sequence length="187" mass="20972">MGNRNRRLPNIEETITKTYGPVLLVSISRAESVLHFSGPIPRSIRKLYFVRANFPVPVFLLRLFPGLRSYFGVHTEPLQKCIKVNNQLIASVQDLITGGSETTANSIDQNENHIPFGIDKRIMCMGEPWTRNSCFFFTSALVKTFHFSANIPGQPLPTLEPVVGFTSAYDHDGFKAVTKPRSGIPFF</sequence>
<evidence type="ECO:0000313" key="2">
    <source>
        <dbReference type="Proteomes" id="UP000789390"/>
    </source>
</evidence>
<dbReference type="AlphaFoldDB" id="A0A8J2WGG7"/>
<accession>A0A8J2WGG7</accession>
<dbReference type="EMBL" id="CAKKLH010000003">
    <property type="protein sequence ID" value="CAH0098570.1"/>
    <property type="molecule type" value="Genomic_DNA"/>
</dbReference>
<comment type="caution">
    <text evidence="1">The sequence shown here is derived from an EMBL/GenBank/DDBJ whole genome shotgun (WGS) entry which is preliminary data.</text>
</comment>
<proteinExistence type="predicted"/>
<keyword evidence="2" id="KW-1185">Reference proteome</keyword>
<name>A0A8J2WGG7_9CRUS</name>
<organism evidence="1 2">
    <name type="scientific">Daphnia galeata</name>
    <dbReference type="NCBI Taxonomy" id="27404"/>
    <lineage>
        <taxon>Eukaryota</taxon>
        <taxon>Metazoa</taxon>
        <taxon>Ecdysozoa</taxon>
        <taxon>Arthropoda</taxon>
        <taxon>Crustacea</taxon>
        <taxon>Branchiopoda</taxon>
        <taxon>Diplostraca</taxon>
        <taxon>Cladocera</taxon>
        <taxon>Anomopoda</taxon>
        <taxon>Daphniidae</taxon>
        <taxon>Daphnia</taxon>
    </lineage>
</organism>
<protein>
    <submittedName>
        <fullName evidence="1">Uncharacterized protein</fullName>
    </submittedName>
</protein>
<dbReference type="Proteomes" id="UP000789390">
    <property type="component" value="Unassembled WGS sequence"/>
</dbReference>
<evidence type="ECO:0000313" key="1">
    <source>
        <dbReference type="EMBL" id="CAH0098570.1"/>
    </source>
</evidence>
<reference evidence="1" key="1">
    <citation type="submission" date="2021-11" db="EMBL/GenBank/DDBJ databases">
        <authorList>
            <person name="Schell T."/>
        </authorList>
    </citation>
    <scope>NUCLEOTIDE SEQUENCE</scope>
    <source>
        <strain evidence="1">M5</strain>
    </source>
</reference>